<accession>A0ACC5SRD6</accession>
<reference evidence="1" key="1">
    <citation type="submission" date="2021-03" db="EMBL/GenBank/DDBJ databases">
        <title>Genomic Encyclopedia of Type Strains, Phase IV (KMG-IV): sequencing the most valuable type-strain genomes for metagenomic binning, comparative biology and taxonomic classification.</title>
        <authorList>
            <person name="Goeker M."/>
        </authorList>
    </citation>
    <scope>NUCLEOTIDE SEQUENCE</scope>
    <source>
        <strain evidence="1">DSM 18131</strain>
    </source>
</reference>
<comment type="caution">
    <text evidence="1">The sequence shown here is derived from an EMBL/GenBank/DDBJ whole genome shotgun (WGS) entry which is preliminary data.</text>
</comment>
<gene>
    <name evidence="1" type="ORF">J2Z19_001135</name>
</gene>
<proteinExistence type="predicted"/>
<keyword evidence="2" id="KW-1185">Reference proteome</keyword>
<dbReference type="Proteomes" id="UP000823773">
    <property type="component" value="Unassembled WGS sequence"/>
</dbReference>
<organism evidence="1 2">
    <name type="scientific">Ensifer adhaerens</name>
    <name type="common">Sinorhizobium morelense</name>
    <dbReference type="NCBI Taxonomy" id="106592"/>
    <lineage>
        <taxon>Bacteria</taxon>
        <taxon>Pseudomonadati</taxon>
        <taxon>Pseudomonadota</taxon>
        <taxon>Alphaproteobacteria</taxon>
        <taxon>Hyphomicrobiales</taxon>
        <taxon>Rhizobiaceae</taxon>
        <taxon>Sinorhizobium/Ensifer group</taxon>
        <taxon>Ensifer</taxon>
    </lineage>
</organism>
<evidence type="ECO:0000313" key="1">
    <source>
        <dbReference type="EMBL" id="MBP1871423.1"/>
    </source>
</evidence>
<sequence>MDEKLILNRPDSQQAVAPMNRYEIADKPERKRGRMLLSALFLGGLGSVFAGRDEAGGNAPAHRPLGDGEAMAPEPEQQTGPDLAGALDVVNDVADYFRELMADFALTTGTVPTVTGRLRASVRLSFDDGRPDTGFVDDRPLQQKARSANDNGLGSFNFPRLSSFGNLPSSGGRKDDDDAGGGGDNGGDDNGGDDDDDDGNGNGGNNGGGNNGGNNNGGNNGGGNNGGGNNGGDDDDDDDDDGATRANRLPVVTGRNILANGFMNLSAIILLDDLLANTLDPDGDRLTIANLTVSSGSVRAYSDGMWLYTPDRGEIGQVTFSYTVSDGTGSVANGALLSLIDWPAHEIKGTEGPDVLLGTPHPDIIAGLGGDDIVYGREDDDLILGGTGNDTLLGGDGNDTIHGEDGDDRLFGGNGNDILFGGAGNDQLYGEAGDDILIGEAGDDTLSGGTGDDRLFGEDGKDRLEGDAGDDLVDGGSEDDTLAGGTGDDTVLAGAGNDVIVTGPSSEEARLAQASPAAATDTDTDDGDDHYAGGTGFDTLDASTATNTITVDLEAGTASGEEIGSDTLDSIEAVIAGSGDDQISGDSQNNTLIGNDGDDTIDGRDGNDMLAGGNGDDTVKGGNGNDTVLVQARADDHSDDDDSVYDDGDDTYEGGAGTDTLDASATTETIVVDLEQGTATGEEIGSDTVDSIETVIAGSGDDQLSGDAACNTLVGNDGNDVIDGRAGDDTLAGGQGDDVVSGGAGDDTIVVEAPACAPGEATDGNDTYVGGSGYDTLDASAVTESIVVDLEEGTATGDEIGSDTVDSIETVIAGSGDDQLSGDAEDNTLIGNDGNDVIDGRAGDDTLAGGQGDDVVSGGAGDDTIVVEAPVCVPGETTDGNDSYNGGTGYDTLDASATTDSIVVDLEQGTATGEEIGSDTLQRIEAAIGGAGDDQLSGDAESNTLIGNDGNDVIDGRAGNDTLSGGLGNDTVLGGLGNDTVVVVVAEGAGTDGNDSYSGGDGIDTLDMSALVQAVLADIEAGIAEGEEIGSDLIEGFDIIVGGEGGDRLSGGAGNNILSGGDGNDILRGRGGDDVLVGGGGRDTLEGNTGNDTFLVVIAPDANGDDGNDLIDGNEAIDTYDASAAMQAVVIDLDRGTAEGVEIGSDLLTSIEGAVGGKGDDVLVAGNAVNFLAGGDGADIFVFRTTASLANDGSGRDEIRDFQVGDRVDLSKIAEAIGGLVFGGLLEDGQAPPVHQITFYHEAFADGERTVVRAVVDLERDEDLQFLIAGRHELTEQDFILAATESPADQPRDTV</sequence>
<dbReference type="EMBL" id="JAGGJR010000002">
    <property type="protein sequence ID" value="MBP1871423.1"/>
    <property type="molecule type" value="Genomic_DNA"/>
</dbReference>
<protein>
    <submittedName>
        <fullName evidence="1">Ca2+-binding RTX toxin-like protein</fullName>
    </submittedName>
</protein>
<evidence type="ECO:0000313" key="2">
    <source>
        <dbReference type="Proteomes" id="UP000823773"/>
    </source>
</evidence>
<name>A0ACC5SRD6_ENSAD</name>